<gene>
    <name evidence="2" type="ORF">GCM10007935_12450</name>
</gene>
<organism evidence="2 3">
    <name type="scientific">Hydrogenophaga electricum</name>
    <dbReference type="NCBI Taxonomy" id="1230953"/>
    <lineage>
        <taxon>Bacteria</taxon>
        <taxon>Pseudomonadati</taxon>
        <taxon>Pseudomonadota</taxon>
        <taxon>Betaproteobacteria</taxon>
        <taxon>Burkholderiales</taxon>
        <taxon>Comamonadaceae</taxon>
        <taxon>Hydrogenophaga</taxon>
    </lineage>
</organism>
<name>A0ABQ6C1S1_9BURK</name>
<comment type="caution">
    <text evidence="2">The sequence shown here is derived from an EMBL/GenBank/DDBJ whole genome shotgun (WGS) entry which is preliminary data.</text>
</comment>
<evidence type="ECO:0000313" key="3">
    <source>
        <dbReference type="Proteomes" id="UP001156903"/>
    </source>
</evidence>
<dbReference type="EMBL" id="BSPB01000006">
    <property type="protein sequence ID" value="GLS13815.1"/>
    <property type="molecule type" value="Genomic_DNA"/>
</dbReference>
<keyword evidence="3" id="KW-1185">Reference proteome</keyword>
<proteinExistence type="predicted"/>
<protein>
    <submittedName>
        <fullName evidence="2">Uncharacterized protein</fullName>
    </submittedName>
</protein>
<evidence type="ECO:0000256" key="1">
    <source>
        <dbReference type="SAM" id="MobiDB-lite"/>
    </source>
</evidence>
<dbReference type="Proteomes" id="UP001156903">
    <property type="component" value="Unassembled WGS sequence"/>
</dbReference>
<sequence length="160" mass="17777">MGFLEFPERLHPANVPPDKGPLLDEGALSMYRHAWSHFKEDFQRSGWEEKVNDATPTKLQEHGLYGAQLQAKLGMVSYLLERFLATLPTENQQHLRTPPERSLLASAPEAAPRKEDDKPQGLLKRLIEAIDILLDSSIAALGLNGSVTEVKKLLGVAIDD</sequence>
<feature type="region of interest" description="Disordered" evidence="1">
    <location>
        <begin position="89"/>
        <end position="118"/>
    </location>
</feature>
<dbReference type="RefSeq" id="WP_284307116.1">
    <property type="nucleotide sequence ID" value="NZ_BSPB01000006.1"/>
</dbReference>
<reference evidence="3" key="1">
    <citation type="journal article" date="2019" name="Int. J. Syst. Evol. Microbiol.">
        <title>The Global Catalogue of Microorganisms (GCM) 10K type strain sequencing project: providing services to taxonomists for standard genome sequencing and annotation.</title>
        <authorList>
            <consortium name="The Broad Institute Genomics Platform"/>
            <consortium name="The Broad Institute Genome Sequencing Center for Infectious Disease"/>
            <person name="Wu L."/>
            <person name="Ma J."/>
        </authorList>
    </citation>
    <scope>NUCLEOTIDE SEQUENCE [LARGE SCALE GENOMIC DNA]</scope>
    <source>
        <strain evidence="3">NBRC 109341</strain>
    </source>
</reference>
<evidence type="ECO:0000313" key="2">
    <source>
        <dbReference type="EMBL" id="GLS13815.1"/>
    </source>
</evidence>
<accession>A0ABQ6C1S1</accession>